<reference evidence="1 2" key="1">
    <citation type="submission" date="2015-09" db="EMBL/GenBank/DDBJ databases">
        <title>Sorangium comparison.</title>
        <authorList>
            <person name="Zaburannyi N."/>
            <person name="Bunk B."/>
            <person name="Overmann J."/>
            <person name="Mueller R."/>
        </authorList>
    </citation>
    <scope>NUCLEOTIDE SEQUENCE [LARGE SCALE GENOMIC DNA]</scope>
    <source>
        <strain evidence="1 2">So ce26</strain>
    </source>
</reference>
<evidence type="ECO:0000313" key="1">
    <source>
        <dbReference type="EMBL" id="AUX43443.1"/>
    </source>
</evidence>
<dbReference type="EMBL" id="CP012673">
    <property type="protein sequence ID" value="AUX43443.1"/>
    <property type="molecule type" value="Genomic_DNA"/>
</dbReference>
<gene>
    <name evidence="1" type="ORF">SOCE26_048910</name>
</gene>
<organism evidence="1 2">
    <name type="scientific">Sorangium cellulosum</name>
    <name type="common">Polyangium cellulosum</name>
    <dbReference type="NCBI Taxonomy" id="56"/>
    <lineage>
        <taxon>Bacteria</taxon>
        <taxon>Pseudomonadati</taxon>
        <taxon>Myxococcota</taxon>
        <taxon>Polyangia</taxon>
        <taxon>Polyangiales</taxon>
        <taxon>Polyangiaceae</taxon>
        <taxon>Sorangium</taxon>
    </lineage>
</organism>
<dbReference type="Proteomes" id="UP000238348">
    <property type="component" value="Chromosome"/>
</dbReference>
<protein>
    <submittedName>
        <fullName evidence="1">Uncharacterized protein</fullName>
    </submittedName>
</protein>
<sequence>MWWPPKWPEPGSPPPHIAPTFVRGPRLCSQPMEEVIEAIAHNENRSPAEVLREIAVMAQMADE</sequence>
<dbReference type="AlphaFoldDB" id="A0A2L0EVW4"/>
<evidence type="ECO:0000313" key="2">
    <source>
        <dbReference type="Proteomes" id="UP000238348"/>
    </source>
</evidence>
<accession>A0A2L0EVW4</accession>
<proteinExistence type="predicted"/>
<dbReference type="RefSeq" id="WP_104982118.1">
    <property type="nucleotide sequence ID" value="NZ_CP012673.1"/>
</dbReference>
<name>A0A2L0EVW4_SORCE</name>